<evidence type="ECO:0000313" key="2">
    <source>
        <dbReference type="EMBL" id="GHE47786.1"/>
    </source>
</evidence>
<keyword evidence="1" id="KW-0812">Transmembrane</keyword>
<keyword evidence="3" id="KW-1185">Reference proteome</keyword>
<dbReference type="EMBL" id="BNAF01000016">
    <property type="protein sequence ID" value="GHE47786.1"/>
    <property type="molecule type" value="Genomic_DNA"/>
</dbReference>
<dbReference type="Proteomes" id="UP000620550">
    <property type="component" value="Unassembled WGS sequence"/>
</dbReference>
<evidence type="ECO:0000313" key="3">
    <source>
        <dbReference type="Proteomes" id="UP000620550"/>
    </source>
</evidence>
<dbReference type="RefSeq" id="WP_189627894.1">
    <property type="nucleotide sequence ID" value="NZ_BNAF01000016.1"/>
</dbReference>
<sequence>MWLLIRTPWDIVIYLLATTGVLHWEFGFVRAIHLLYGLSINRERHKDRLYALFQMKEIGLFF</sequence>
<comment type="caution">
    <text evidence="2">The sequence shown here is derived from an EMBL/GenBank/DDBJ whole genome shotgun (WGS) entry which is preliminary data.</text>
</comment>
<keyword evidence="1" id="KW-0472">Membrane</keyword>
<name>A0ABQ3I1S1_9SPHI</name>
<reference evidence="3" key="1">
    <citation type="journal article" date="2019" name="Int. J. Syst. Evol. Microbiol.">
        <title>The Global Catalogue of Microorganisms (GCM) 10K type strain sequencing project: providing services to taxonomists for standard genome sequencing and annotation.</title>
        <authorList>
            <consortium name="The Broad Institute Genomics Platform"/>
            <consortium name="The Broad Institute Genome Sequencing Center for Infectious Disease"/>
            <person name="Wu L."/>
            <person name="Ma J."/>
        </authorList>
    </citation>
    <scope>NUCLEOTIDE SEQUENCE [LARGE SCALE GENOMIC DNA]</scope>
    <source>
        <strain evidence="3">CGMCC 1.12966</strain>
    </source>
</reference>
<gene>
    <name evidence="2" type="ORF">GCM10017764_33730</name>
</gene>
<accession>A0ABQ3I1S1</accession>
<proteinExistence type="predicted"/>
<keyword evidence="1" id="KW-1133">Transmembrane helix</keyword>
<evidence type="ECO:0000256" key="1">
    <source>
        <dbReference type="SAM" id="Phobius"/>
    </source>
</evidence>
<feature type="transmembrane region" description="Helical" evidence="1">
    <location>
        <begin position="12"/>
        <end position="38"/>
    </location>
</feature>
<organism evidence="2 3">
    <name type="scientific">Sphingobacterium griseoflavum</name>
    <dbReference type="NCBI Taxonomy" id="1474952"/>
    <lineage>
        <taxon>Bacteria</taxon>
        <taxon>Pseudomonadati</taxon>
        <taxon>Bacteroidota</taxon>
        <taxon>Sphingobacteriia</taxon>
        <taxon>Sphingobacteriales</taxon>
        <taxon>Sphingobacteriaceae</taxon>
        <taxon>Sphingobacterium</taxon>
    </lineage>
</organism>
<protein>
    <submittedName>
        <fullName evidence="2">Uncharacterized protein</fullName>
    </submittedName>
</protein>